<dbReference type="Proteomes" id="UP000008177">
    <property type="component" value="Unplaced contigs"/>
</dbReference>
<proteinExistence type="predicted"/>
<name>G2YAC7_BOTF4</name>
<dbReference type="AlphaFoldDB" id="G2YAC7"/>
<organism evidence="1 2">
    <name type="scientific">Botryotinia fuckeliana (strain T4)</name>
    <name type="common">Noble rot fungus</name>
    <name type="synonym">Botrytis cinerea</name>
    <dbReference type="NCBI Taxonomy" id="999810"/>
    <lineage>
        <taxon>Eukaryota</taxon>
        <taxon>Fungi</taxon>
        <taxon>Dikarya</taxon>
        <taxon>Ascomycota</taxon>
        <taxon>Pezizomycotina</taxon>
        <taxon>Leotiomycetes</taxon>
        <taxon>Helotiales</taxon>
        <taxon>Sclerotiniaceae</taxon>
        <taxon>Botrytis</taxon>
    </lineage>
</organism>
<evidence type="ECO:0000313" key="1">
    <source>
        <dbReference type="EMBL" id="CCD34168.1"/>
    </source>
</evidence>
<dbReference type="InParanoid" id="G2YAC7"/>
<sequence>MCKSFQPCEGHENIYGLTWRVWTDVCRSLAFFAFPSALVYNPMEF</sequence>
<dbReference type="HOGENOM" id="CLU_3207534_0_0_1"/>
<reference evidence="2" key="1">
    <citation type="journal article" date="2011" name="PLoS Genet.">
        <title>Genomic analysis of the necrotrophic fungal pathogens Sclerotinia sclerotiorum and Botrytis cinerea.</title>
        <authorList>
            <person name="Amselem J."/>
            <person name="Cuomo C.A."/>
            <person name="van Kan J.A."/>
            <person name="Viaud M."/>
            <person name="Benito E.P."/>
            <person name="Couloux A."/>
            <person name="Coutinho P.M."/>
            <person name="de Vries R.P."/>
            <person name="Dyer P.S."/>
            <person name="Fillinger S."/>
            <person name="Fournier E."/>
            <person name="Gout L."/>
            <person name="Hahn M."/>
            <person name="Kohn L."/>
            <person name="Lapalu N."/>
            <person name="Plummer K.M."/>
            <person name="Pradier J.M."/>
            <person name="Quevillon E."/>
            <person name="Sharon A."/>
            <person name="Simon A."/>
            <person name="ten Have A."/>
            <person name="Tudzynski B."/>
            <person name="Tudzynski P."/>
            <person name="Wincker P."/>
            <person name="Andrew M."/>
            <person name="Anthouard V."/>
            <person name="Beever R.E."/>
            <person name="Beffa R."/>
            <person name="Benoit I."/>
            <person name="Bouzid O."/>
            <person name="Brault B."/>
            <person name="Chen Z."/>
            <person name="Choquer M."/>
            <person name="Collemare J."/>
            <person name="Cotton P."/>
            <person name="Danchin E.G."/>
            <person name="Da Silva C."/>
            <person name="Gautier A."/>
            <person name="Giraud C."/>
            <person name="Giraud T."/>
            <person name="Gonzalez C."/>
            <person name="Grossetete S."/>
            <person name="Guldener U."/>
            <person name="Henrissat B."/>
            <person name="Howlett B.J."/>
            <person name="Kodira C."/>
            <person name="Kretschmer M."/>
            <person name="Lappartient A."/>
            <person name="Leroch M."/>
            <person name="Levis C."/>
            <person name="Mauceli E."/>
            <person name="Neuveglise C."/>
            <person name="Oeser B."/>
            <person name="Pearson M."/>
            <person name="Poulain J."/>
            <person name="Poussereau N."/>
            <person name="Quesneville H."/>
            <person name="Rascle C."/>
            <person name="Schumacher J."/>
            <person name="Segurens B."/>
            <person name="Sexton A."/>
            <person name="Silva E."/>
            <person name="Sirven C."/>
            <person name="Soanes D.M."/>
            <person name="Talbot N.J."/>
            <person name="Templeton M."/>
            <person name="Yandava C."/>
            <person name="Yarden O."/>
            <person name="Zeng Q."/>
            <person name="Rollins J.A."/>
            <person name="Lebrun M.H."/>
            <person name="Dickman M."/>
        </authorList>
    </citation>
    <scope>NUCLEOTIDE SEQUENCE [LARGE SCALE GENOMIC DNA]</scope>
    <source>
        <strain evidence="2">T4</strain>
    </source>
</reference>
<dbReference type="EMBL" id="FQ790303">
    <property type="protein sequence ID" value="CCD34168.1"/>
    <property type="molecule type" value="Genomic_DNA"/>
</dbReference>
<accession>G2YAC7</accession>
<protein>
    <submittedName>
        <fullName evidence="1">Uncharacterized protein</fullName>
    </submittedName>
</protein>
<evidence type="ECO:0000313" key="2">
    <source>
        <dbReference type="Proteomes" id="UP000008177"/>
    </source>
</evidence>
<gene>
    <name evidence="1" type="ORF">BofuT4_P105110.1</name>
</gene>